<evidence type="ECO:0000259" key="6">
    <source>
        <dbReference type="Pfam" id="PF00155"/>
    </source>
</evidence>
<evidence type="ECO:0000256" key="5">
    <source>
        <dbReference type="ARBA" id="ARBA00022898"/>
    </source>
</evidence>
<dbReference type="SUPFAM" id="SSF53383">
    <property type="entry name" value="PLP-dependent transferases"/>
    <property type="match status" value="1"/>
</dbReference>
<dbReference type="AlphaFoldDB" id="A0A161YTU3"/>
<dbReference type="PANTHER" id="PTHR43807:SF20">
    <property type="entry name" value="FI04487P"/>
    <property type="match status" value="1"/>
</dbReference>
<reference evidence="7 8" key="1">
    <citation type="submission" date="2013-07" db="EMBL/GenBank/DDBJ databases">
        <title>Comparative Genomic and Metabolomic Analysis of Twelve Strains of Pseudoalteromonas luteoviolacea.</title>
        <authorList>
            <person name="Vynne N.G."/>
            <person name="Mansson M."/>
            <person name="Gram L."/>
        </authorList>
    </citation>
    <scope>NUCLEOTIDE SEQUENCE [LARGE SCALE GENOMIC DNA]</scope>
    <source>
        <strain evidence="7 8">S4060-1</strain>
    </source>
</reference>
<dbReference type="InterPro" id="IPR015424">
    <property type="entry name" value="PyrdxlP-dep_Trfase"/>
</dbReference>
<comment type="caution">
    <text evidence="7">The sequence shown here is derived from an EMBL/GenBank/DDBJ whole genome shotgun (WGS) entry which is preliminary data.</text>
</comment>
<organism evidence="7 8">
    <name type="scientific">Pseudoalteromonas luteoviolacea S4060-1</name>
    <dbReference type="NCBI Taxonomy" id="1365257"/>
    <lineage>
        <taxon>Bacteria</taxon>
        <taxon>Pseudomonadati</taxon>
        <taxon>Pseudomonadota</taxon>
        <taxon>Gammaproteobacteria</taxon>
        <taxon>Alteromonadales</taxon>
        <taxon>Pseudoalteromonadaceae</taxon>
        <taxon>Pseudoalteromonas</taxon>
    </lineage>
</organism>
<gene>
    <name evidence="7" type="ORF">N478_20515</name>
</gene>
<proteinExistence type="inferred from homology"/>
<keyword evidence="5" id="KW-0663">Pyridoxal phosphate</keyword>
<name>A0A161YTU3_9GAMM</name>
<dbReference type="GO" id="GO:0030170">
    <property type="term" value="F:pyridoxal phosphate binding"/>
    <property type="evidence" value="ECO:0007669"/>
    <property type="project" value="InterPro"/>
</dbReference>
<feature type="domain" description="Aminotransferase class I/classII large" evidence="6">
    <location>
        <begin position="25"/>
        <end position="375"/>
    </location>
</feature>
<sequence>MESKLPSVGTSIFSKMTGLANAHNALNLSQGFPEFDAPDRLKSALANYTATGHNQYAPSPGVASLQQEVAALIARKYDQVIDAQAQVTVTAGATEALFVAIQSLVREGDEVIVFDPAYDSYRPAVELAGGKTIHIPLYAPDYQINWQDVNDKVTPKTRAIIINTPHNPSAKMLKQADFSALKAIVEEHDLYVISDEVYEHITFDGQPHLSVLRDAALLQRSFVVSSFGKTFHCTGWKMGYCVAPPVLAQEFRKIHQFVNFSSFTPAQLALADMLKYEPNHVDELAPFYQQKRDQLVAALESSRFKLLPSEGTYFLLLDYSAISTLNDVEFCQQLVEEHGVAAIPLSVFYNSPCEDRVIRLCFAKESATLIAAAEKLCQL</sequence>
<dbReference type="Proteomes" id="UP000076661">
    <property type="component" value="Unassembled WGS sequence"/>
</dbReference>
<evidence type="ECO:0000313" key="8">
    <source>
        <dbReference type="Proteomes" id="UP000076661"/>
    </source>
</evidence>
<evidence type="ECO:0000313" key="7">
    <source>
        <dbReference type="EMBL" id="KZN65817.1"/>
    </source>
</evidence>
<evidence type="ECO:0000256" key="1">
    <source>
        <dbReference type="ARBA" id="ARBA00001933"/>
    </source>
</evidence>
<comment type="cofactor">
    <cofactor evidence="1">
        <name>pyridoxal 5'-phosphate</name>
        <dbReference type="ChEBI" id="CHEBI:597326"/>
    </cofactor>
</comment>
<dbReference type="NCBIfam" id="NF006569">
    <property type="entry name" value="PRK09082.1"/>
    <property type="match status" value="1"/>
</dbReference>
<keyword evidence="3 7" id="KW-0032">Aminotransferase</keyword>
<keyword evidence="4 7" id="KW-0808">Transferase</keyword>
<dbReference type="InterPro" id="IPR015421">
    <property type="entry name" value="PyrdxlP-dep_Trfase_major"/>
</dbReference>
<evidence type="ECO:0000256" key="4">
    <source>
        <dbReference type="ARBA" id="ARBA00022679"/>
    </source>
</evidence>
<dbReference type="PATRIC" id="fig|1365257.3.peg.2788"/>
<dbReference type="InterPro" id="IPR004839">
    <property type="entry name" value="Aminotransferase_I/II_large"/>
</dbReference>
<protein>
    <submittedName>
        <fullName evidence="7">Aminotransferase</fullName>
    </submittedName>
</protein>
<dbReference type="RefSeq" id="WP_063381447.1">
    <property type="nucleotide sequence ID" value="NZ_AUXX01000019.1"/>
</dbReference>
<dbReference type="InterPro" id="IPR051326">
    <property type="entry name" value="Kynurenine-oxoglutarate_AT"/>
</dbReference>
<dbReference type="Pfam" id="PF00155">
    <property type="entry name" value="Aminotran_1_2"/>
    <property type="match status" value="1"/>
</dbReference>
<dbReference type="CDD" id="cd00609">
    <property type="entry name" value="AAT_like"/>
    <property type="match status" value="1"/>
</dbReference>
<dbReference type="Gene3D" id="3.40.640.10">
    <property type="entry name" value="Type I PLP-dependent aspartate aminotransferase-like (Major domain)"/>
    <property type="match status" value="1"/>
</dbReference>
<dbReference type="GO" id="GO:0016212">
    <property type="term" value="F:kynurenine-oxoglutarate transaminase activity"/>
    <property type="evidence" value="ECO:0007669"/>
    <property type="project" value="TreeGrafter"/>
</dbReference>
<dbReference type="PANTHER" id="PTHR43807">
    <property type="entry name" value="FI04487P"/>
    <property type="match status" value="1"/>
</dbReference>
<dbReference type="InterPro" id="IPR015422">
    <property type="entry name" value="PyrdxlP-dep_Trfase_small"/>
</dbReference>
<dbReference type="Gene3D" id="3.90.1150.10">
    <property type="entry name" value="Aspartate Aminotransferase, domain 1"/>
    <property type="match status" value="1"/>
</dbReference>
<dbReference type="FunFam" id="3.40.640.10:FF:000033">
    <property type="entry name" value="Aspartate aminotransferase"/>
    <property type="match status" value="1"/>
</dbReference>
<dbReference type="EMBL" id="AUXX01000019">
    <property type="protein sequence ID" value="KZN65817.1"/>
    <property type="molecule type" value="Genomic_DNA"/>
</dbReference>
<evidence type="ECO:0000256" key="3">
    <source>
        <dbReference type="ARBA" id="ARBA00022576"/>
    </source>
</evidence>
<dbReference type="GO" id="GO:0005737">
    <property type="term" value="C:cytoplasm"/>
    <property type="evidence" value="ECO:0007669"/>
    <property type="project" value="TreeGrafter"/>
</dbReference>
<comment type="similarity">
    <text evidence="2">Belongs to the class-I pyridoxal-phosphate-dependent aminotransferase family.</text>
</comment>
<accession>A0A161YTU3</accession>
<evidence type="ECO:0000256" key="2">
    <source>
        <dbReference type="ARBA" id="ARBA00007441"/>
    </source>
</evidence>